<comment type="similarity">
    <text evidence="2">Belongs to the GtrA family.</text>
</comment>
<keyword evidence="3 6" id="KW-0812">Transmembrane</keyword>
<dbReference type="InterPro" id="IPR007267">
    <property type="entry name" value="GtrA_DPMS_TM"/>
</dbReference>
<keyword evidence="9" id="KW-1185">Reference proteome</keyword>
<accession>A0A326TX23</accession>
<feature type="domain" description="GtrA/DPMS transmembrane" evidence="7">
    <location>
        <begin position="15"/>
        <end position="138"/>
    </location>
</feature>
<organism evidence="8 9">
    <name type="scientific">Thermosporothrix hazakensis</name>
    <dbReference type="NCBI Taxonomy" id="644383"/>
    <lineage>
        <taxon>Bacteria</taxon>
        <taxon>Bacillati</taxon>
        <taxon>Chloroflexota</taxon>
        <taxon>Ktedonobacteria</taxon>
        <taxon>Ktedonobacterales</taxon>
        <taxon>Thermosporotrichaceae</taxon>
        <taxon>Thermosporothrix</taxon>
    </lineage>
</organism>
<evidence type="ECO:0000313" key="9">
    <source>
        <dbReference type="Proteomes" id="UP000248806"/>
    </source>
</evidence>
<dbReference type="GO" id="GO:0005886">
    <property type="term" value="C:plasma membrane"/>
    <property type="evidence" value="ECO:0007669"/>
    <property type="project" value="TreeGrafter"/>
</dbReference>
<evidence type="ECO:0000256" key="6">
    <source>
        <dbReference type="SAM" id="Phobius"/>
    </source>
</evidence>
<evidence type="ECO:0000313" key="8">
    <source>
        <dbReference type="EMBL" id="PZW20799.1"/>
    </source>
</evidence>
<dbReference type="EMBL" id="QKUF01000039">
    <property type="protein sequence ID" value="PZW20799.1"/>
    <property type="molecule type" value="Genomic_DNA"/>
</dbReference>
<gene>
    <name evidence="8" type="ORF">EI42_05804</name>
</gene>
<dbReference type="Pfam" id="PF04138">
    <property type="entry name" value="GtrA_DPMS_TM"/>
    <property type="match status" value="1"/>
</dbReference>
<comment type="caution">
    <text evidence="8">The sequence shown here is derived from an EMBL/GenBank/DDBJ whole genome shotgun (WGS) entry which is preliminary data.</text>
</comment>
<dbReference type="RefSeq" id="WP_111326039.1">
    <property type="nucleotide sequence ID" value="NZ_BIFX01000001.1"/>
</dbReference>
<sequence>MGTLILKLYRNRALRFAIIGGIGIPVNMLALALFQYLLGNDATWKYLIANAAAFEVGTIINFVLNQLFTYGDQKPTTLKGWIIKGFKAQIANLSAFLVAYIISSGLHLLLHLNEYIANPISLVLNFIYKYLVSDKFVFRTTKQKLEVEEVAS</sequence>
<feature type="transmembrane region" description="Helical" evidence="6">
    <location>
        <begin position="90"/>
        <end position="109"/>
    </location>
</feature>
<feature type="transmembrane region" description="Helical" evidence="6">
    <location>
        <begin position="12"/>
        <end position="34"/>
    </location>
</feature>
<dbReference type="AlphaFoldDB" id="A0A326TX23"/>
<evidence type="ECO:0000259" key="7">
    <source>
        <dbReference type="Pfam" id="PF04138"/>
    </source>
</evidence>
<evidence type="ECO:0000256" key="3">
    <source>
        <dbReference type="ARBA" id="ARBA00022692"/>
    </source>
</evidence>
<evidence type="ECO:0000256" key="2">
    <source>
        <dbReference type="ARBA" id="ARBA00009399"/>
    </source>
</evidence>
<keyword evidence="5 6" id="KW-0472">Membrane</keyword>
<comment type="subcellular location">
    <subcellularLocation>
        <location evidence="1">Membrane</location>
        <topology evidence="1">Multi-pass membrane protein</topology>
    </subcellularLocation>
</comment>
<dbReference type="InterPro" id="IPR051401">
    <property type="entry name" value="GtrA_CellWall_Glycosyl"/>
</dbReference>
<keyword evidence="4 6" id="KW-1133">Transmembrane helix</keyword>
<reference evidence="8 9" key="1">
    <citation type="submission" date="2018-06" db="EMBL/GenBank/DDBJ databases">
        <title>Genomic Encyclopedia of Archaeal and Bacterial Type Strains, Phase II (KMG-II): from individual species to whole genera.</title>
        <authorList>
            <person name="Goeker M."/>
        </authorList>
    </citation>
    <scope>NUCLEOTIDE SEQUENCE [LARGE SCALE GENOMIC DNA]</scope>
    <source>
        <strain evidence="8 9">ATCC BAA-1881</strain>
    </source>
</reference>
<feature type="transmembrane region" description="Helical" evidence="6">
    <location>
        <begin position="115"/>
        <end position="132"/>
    </location>
</feature>
<proteinExistence type="inferred from homology"/>
<dbReference type="OrthoDB" id="163111at2"/>
<evidence type="ECO:0000256" key="5">
    <source>
        <dbReference type="ARBA" id="ARBA00023136"/>
    </source>
</evidence>
<evidence type="ECO:0000256" key="1">
    <source>
        <dbReference type="ARBA" id="ARBA00004141"/>
    </source>
</evidence>
<name>A0A326TX23_THEHA</name>
<dbReference type="GO" id="GO:0000271">
    <property type="term" value="P:polysaccharide biosynthetic process"/>
    <property type="evidence" value="ECO:0007669"/>
    <property type="project" value="InterPro"/>
</dbReference>
<dbReference type="PANTHER" id="PTHR38459">
    <property type="entry name" value="PROPHAGE BACTOPRENOL-LINKED GLUCOSE TRANSLOCASE HOMOLOG"/>
    <property type="match status" value="1"/>
</dbReference>
<evidence type="ECO:0000256" key="4">
    <source>
        <dbReference type="ARBA" id="ARBA00022989"/>
    </source>
</evidence>
<feature type="transmembrane region" description="Helical" evidence="6">
    <location>
        <begin position="46"/>
        <end position="69"/>
    </location>
</feature>
<dbReference type="PANTHER" id="PTHR38459:SF1">
    <property type="entry name" value="PROPHAGE BACTOPRENOL-LINKED GLUCOSE TRANSLOCASE HOMOLOG"/>
    <property type="match status" value="1"/>
</dbReference>
<dbReference type="Proteomes" id="UP000248806">
    <property type="component" value="Unassembled WGS sequence"/>
</dbReference>
<protein>
    <submittedName>
        <fullName evidence="8">Putative flippase GtrA</fullName>
    </submittedName>
</protein>